<dbReference type="Pfam" id="PF03629">
    <property type="entry name" value="SASA"/>
    <property type="match status" value="1"/>
</dbReference>
<name>A0AAV7DUN6_ARIFI</name>
<protein>
    <recommendedName>
        <fullName evidence="3">Sialate O-acetylesterase domain-containing protein</fullName>
    </recommendedName>
</protein>
<dbReference type="GO" id="GO:0016787">
    <property type="term" value="F:hydrolase activity"/>
    <property type="evidence" value="ECO:0007669"/>
    <property type="project" value="UniProtKB-KW"/>
</dbReference>
<evidence type="ECO:0000256" key="1">
    <source>
        <dbReference type="ARBA" id="ARBA00022801"/>
    </source>
</evidence>
<evidence type="ECO:0000259" key="3">
    <source>
        <dbReference type="Pfam" id="PF03629"/>
    </source>
</evidence>
<dbReference type="Gene3D" id="3.40.50.1110">
    <property type="entry name" value="SGNH hydrolase"/>
    <property type="match status" value="1"/>
</dbReference>
<proteinExistence type="predicted"/>
<dbReference type="SUPFAM" id="SSF52266">
    <property type="entry name" value="SGNH hydrolase"/>
    <property type="match status" value="1"/>
</dbReference>
<dbReference type="PANTHER" id="PTHR31988:SF15">
    <property type="entry name" value="ESTERASE, PUTATIVE (DUF303)-RELATED"/>
    <property type="match status" value="1"/>
</dbReference>
<dbReference type="InterPro" id="IPR005181">
    <property type="entry name" value="SASA"/>
</dbReference>
<dbReference type="AlphaFoldDB" id="A0AAV7DUN6"/>
<feature type="chain" id="PRO_5043809594" description="Sialate O-acetylesterase domain-containing protein" evidence="2">
    <location>
        <begin position="22"/>
        <end position="256"/>
    </location>
</feature>
<accession>A0AAV7DUN6</accession>
<evidence type="ECO:0000256" key="2">
    <source>
        <dbReference type="SAM" id="SignalP"/>
    </source>
</evidence>
<reference evidence="4 5" key="1">
    <citation type="submission" date="2021-07" db="EMBL/GenBank/DDBJ databases">
        <title>The Aristolochia fimbriata genome: insights into angiosperm evolution, floral development and chemical biosynthesis.</title>
        <authorList>
            <person name="Jiao Y."/>
        </authorList>
    </citation>
    <scope>NUCLEOTIDE SEQUENCE [LARGE SCALE GENOMIC DNA]</scope>
    <source>
        <strain evidence="4">IBCAS-2021</strain>
        <tissue evidence="4">Leaf</tissue>
    </source>
</reference>
<evidence type="ECO:0000313" key="4">
    <source>
        <dbReference type="EMBL" id="KAG9440340.1"/>
    </source>
</evidence>
<comment type="caution">
    <text evidence="4">The sequence shown here is derived from an EMBL/GenBank/DDBJ whole genome shotgun (WGS) entry which is preliminary data.</text>
</comment>
<feature type="signal peptide" evidence="2">
    <location>
        <begin position="1"/>
        <end position="21"/>
    </location>
</feature>
<sequence length="256" mass="26471">MIIPVLILQVLLAAASGCAQASGKAVFILAGQSNMAGRGGVARGRWDGGVPPECRPNPGILRFSAGRRWEPAHEPLHSDVDVGKTCGVGPGMPFAHAVLGASGVAAVGLVPCAAGGTKIARWARGSHLYDQMVERANAAVGDGGSVAALLWHQGESDTVTVADADSYRANMEDLIRNVRSDLGLPDLPVIQVALASGEGPYVDRVRAAQLSVNLPRVVTVDAQGLQLGPDHLHLTTSAQVQLGKKLADAFLGNFAL</sequence>
<organism evidence="4 5">
    <name type="scientific">Aristolochia fimbriata</name>
    <name type="common">White veined hardy Dutchman's pipe vine</name>
    <dbReference type="NCBI Taxonomy" id="158543"/>
    <lineage>
        <taxon>Eukaryota</taxon>
        <taxon>Viridiplantae</taxon>
        <taxon>Streptophyta</taxon>
        <taxon>Embryophyta</taxon>
        <taxon>Tracheophyta</taxon>
        <taxon>Spermatophyta</taxon>
        <taxon>Magnoliopsida</taxon>
        <taxon>Magnoliidae</taxon>
        <taxon>Piperales</taxon>
        <taxon>Aristolochiaceae</taxon>
        <taxon>Aristolochia</taxon>
    </lineage>
</organism>
<dbReference type="EMBL" id="JAINDJ010000008">
    <property type="protein sequence ID" value="KAG9440340.1"/>
    <property type="molecule type" value="Genomic_DNA"/>
</dbReference>
<gene>
    <name evidence="4" type="ORF">H6P81_020505</name>
</gene>
<dbReference type="Proteomes" id="UP000825729">
    <property type="component" value="Unassembled WGS sequence"/>
</dbReference>
<keyword evidence="2" id="KW-0732">Signal</keyword>
<keyword evidence="5" id="KW-1185">Reference proteome</keyword>
<feature type="domain" description="Sialate O-acetylesterase" evidence="3">
    <location>
        <begin position="24"/>
        <end position="251"/>
    </location>
</feature>
<dbReference type="InterPro" id="IPR036514">
    <property type="entry name" value="SGNH_hydro_sf"/>
</dbReference>
<keyword evidence="1" id="KW-0378">Hydrolase</keyword>
<dbReference type="PANTHER" id="PTHR31988">
    <property type="entry name" value="ESTERASE, PUTATIVE (DUF303)-RELATED"/>
    <property type="match status" value="1"/>
</dbReference>
<evidence type="ECO:0000313" key="5">
    <source>
        <dbReference type="Proteomes" id="UP000825729"/>
    </source>
</evidence>
<dbReference type="InterPro" id="IPR052940">
    <property type="entry name" value="Carb_Esterase_6"/>
</dbReference>